<accession>A0A381VKT4</accession>
<comment type="similarity">
    <text evidence="1">Belongs to the RutC family.</text>
</comment>
<dbReference type="InterPro" id="IPR035959">
    <property type="entry name" value="RutC-like_sf"/>
</dbReference>
<dbReference type="Pfam" id="PF01042">
    <property type="entry name" value="Ribonuc_L-PSP"/>
    <property type="match status" value="1"/>
</dbReference>
<dbReference type="EMBL" id="UINC01009090">
    <property type="protein sequence ID" value="SVA40834.1"/>
    <property type="molecule type" value="Genomic_DNA"/>
</dbReference>
<evidence type="ECO:0000313" key="2">
    <source>
        <dbReference type="EMBL" id="SVA40834.1"/>
    </source>
</evidence>
<dbReference type="PANTHER" id="PTHR11803">
    <property type="entry name" value="2-IMINOBUTANOATE/2-IMINOPROPANOATE DEAMINASE RIDA"/>
    <property type="match status" value="1"/>
</dbReference>
<dbReference type="CDD" id="cd00448">
    <property type="entry name" value="YjgF_YER057c_UK114_family"/>
    <property type="match status" value="1"/>
</dbReference>
<evidence type="ECO:0008006" key="3">
    <source>
        <dbReference type="Google" id="ProtNLM"/>
    </source>
</evidence>
<sequence length="132" mass="14414">MKKHLHTKNSPAAIGPYSQAVAIDNLVFLSGQIPLNNKGKMVEGTVEQQTQQIFSNIEAILMEGGGTLNDLVKLTVFLTSLDDFEVINKTMMSRLTRPYPARSCVEVSALPKGSTIEVEAIARIDSHTKLSN</sequence>
<reference evidence="2" key="1">
    <citation type="submission" date="2018-05" db="EMBL/GenBank/DDBJ databases">
        <authorList>
            <person name="Lanie J.A."/>
            <person name="Ng W.-L."/>
            <person name="Kazmierczak K.M."/>
            <person name="Andrzejewski T.M."/>
            <person name="Davidsen T.M."/>
            <person name="Wayne K.J."/>
            <person name="Tettelin H."/>
            <person name="Glass J.I."/>
            <person name="Rusch D."/>
            <person name="Podicherti R."/>
            <person name="Tsui H.-C.T."/>
            <person name="Winkler M.E."/>
        </authorList>
    </citation>
    <scope>NUCLEOTIDE SEQUENCE</scope>
</reference>
<protein>
    <recommendedName>
        <fullName evidence="3">Reactive intermediate/imine deaminase</fullName>
    </recommendedName>
</protein>
<name>A0A381VKT4_9ZZZZ</name>
<dbReference type="InterPro" id="IPR006056">
    <property type="entry name" value="RidA"/>
</dbReference>
<evidence type="ECO:0000256" key="1">
    <source>
        <dbReference type="ARBA" id="ARBA00010552"/>
    </source>
</evidence>
<dbReference type="NCBIfam" id="TIGR00004">
    <property type="entry name" value="Rid family detoxifying hydrolase"/>
    <property type="match status" value="1"/>
</dbReference>
<dbReference type="InterPro" id="IPR006175">
    <property type="entry name" value="YjgF/YER057c/UK114"/>
</dbReference>
<gene>
    <name evidence="2" type="ORF">METZ01_LOCUS93688</name>
</gene>
<dbReference type="FunFam" id="3.30.1330.40:FF:000001">
    <property type="entry name" value="L-PSP family endoribonuclease"/>
    <property type="match status" value="1"/>
</dbReference>
<dbReference type="GO" id="GO:0019239">
    <property type="term" value="F:deaminase activity"/>
    <property type="evidence" value="ECO:0007669"/>
    <property type="project" value="TreeGrafter"/>
</dbReference>
<dbReference type="GO" id="GO:0005829">
    <property type="term" value="C:cytosol"/>
    <property type="evidence" value="ECO:0007669"/>
    <property type="project" value="TreeGrafter"/>
</dbReference>
<dbReference type="Gene3D" id="3.30.1330.40">
    <property type="entry name" value="RutC-like"/>
    <property type="match status" value="1"/>
</dbReference>
<dbReference type="PANTHER" id="PTHR11803:SF39">
    <property type="entry name" value="2-IMINOBUTANOATE_2-IMINOPROPANOATE DEAMINASE"/>
    <property type="match status" value="1"/>
</dbReference>
<dbReference type="SUPFAM" id="SSF55298">
    <property type="entry name" value="YjgF-like"/>
    <property type="match status" value="1"/>
</dbReference>
<dbReference type="AlphaFoldDB" id="A0A381VKT4"/>
<proteinExistence type="inferred from homology"/>
<organism evidence="2">
    <name type="scientific">marine metagenome</name>
    <dbReference type="NCBI Taxonomy" id="408172"/>
    <lineage>
        <taxon>unclassified sequences</taxon>
        <taxon>metagenomes</taxon>
        <taxon>ecological metagenomes</taxon>
    </lineage>
</organism>